<accession>A0AA88E6J6</accession>
<name>A0AA88E6J6_FICCA</name>
<dbReference type="EMBL" id="BTGU01000549">
    <property type="protein sequence ID" value="GMN68083.1"/>
    <property type="molecule type" value="Genomic_DNA"/>
</dbReference>
<proteinExistence type="predicted"/>
<evidence type="ECO:0000256" key="1">
    <source>
        <dbReference type="SAM" id="MobiDB-lite"/>
    </source>
</evidence>
<reference evidence="2" key="1">
    <citation type="submission" date="2023-07" db="EMBL/GenBank/DDBJ databases">
        <title>draft genome sequence of fig (Ficus carica).</title>
        <authorList>
            <person name="Takahashi T."/>
            <person name="Nishimura K."/>
        </authorList>
    </citation>
    <scope>NUCLEOTIDE SEQUENCE</scope>
</reference>
<evidence type="ECO:0000313" key="3">
    <source>
        <dbReference type="Proteomes" id="UP001187192"/>
    </source>
</evidence>
<organism evidence="2 3">
    <name type="scientific">Ficus carica</name>
    <name type="common">Common fig</name>
    <dbReference type="NCBI Taxonomy" id="3494"/>
    <lineage>
        <taxon>Eukaryota</taxon>
        <taxon>Viridiplantae</taxon>
        <taxon>Streptophyta</taxon>
        <taxon>Embryophyta</taxon>
        <taxon>Tracheophyta</taxon>
        <taxon>Spermatophyta</taxon>
        <taxon>Magnoliopsida</taxon>
        <taxon>eudicotyledons</taxon>
        <taxon>Gunneridae</taxon>
        <taxon>Pentapetalae</taxon>
        <taxon>rosids</taxon>
        <taxon>fabids</taxon>
        <taxon>Rosales</taxon>
        <taxon>Moraceae</taxon>
        <taxon>Ficeae</taxon>
        <taxon>Ficus</taxon>
    </lineage>
</organism>
<comment type="caution">
    <text evidence="2">The sequence shown here is derived from an EMBL/GenBank/DDBJ whole genome shotgun (WGS) entry which is preliminary data.</text>
</comment>
<feature type="region of interest" description="Disordered" evidence="1">
    <location>
        <begin position="1"/>
        <end position="24"/>
    </location>
</feature>
<sequence>MESGIGGGGDDDRHRRRKRRQAEEETTIGYWEEVSFGNGGVILGFRAESWE</sequence>
<gene>
    <name evidence="2" type="ORF">TIFTF001_037139</name>
</gene>
<dbReference type="AlphaFoldDB" id="A0AA88E6J6"/>
<evidence type="ECO:0000313" key="2">
    <source>
        <dbReference type="EMBL" id="GMN68083.1"/>
    </source>
</evidence>
<protein>
    <submittedName>
        <fullName evidence="2">Uncharacterized protein</fullName>
    </submittedName>
</protein>
<keyword evidence="3" id="KW-1185">Reference proteome</keyword>
<dbReference type="Proteomes" id="UP001187192">
    <property type="component" value="Unassembled WGS sequence"/>
</dbReference>
<dbReference type="Gramene" id="FCD_00024336-RA">
    <property type="protein sequence ID" value="FCD_00024336-RA:cds"/>
    <property type="gene ID" value="FCD_00024336"/>
</dbReference>